<keyword evidence="1" id="KW-0732">Signal</keyword>
<keyword evidence="3" id="KW-1185">Reference proteome</keyword>
<dbReference type="AlphaFoldDB" id="A0A1X3CY46"/>
<feature type="chain" id="PRO_5030037526" description="Periplasmic protein" evidence="1">
    <location>
        <begin position="20"/>
        <end position="147"/>
    </location>
</feature>
<name>A0A1X3CY46_9NEIS</name>
<dbReference type="STRING" id="493.BWD07_04735"/>
<reference evidence="2 3" key="1">
    <citation type="submission" date="2018-12" db="EMBL/GenBank/DDBJ databases">
        <authorList>
            <consortium name="Pathogen Informatics"/>
        </authorList>
    </citation>
    <scope>NUCLEOTIDE SEQUENCE [LARGE SCALE GENOMIC DNA]</scope>
    <source>
        <strain evidence="2 3">NCTC10296</strain>
    </source>
</reference>
<sequence>MKLTLLAALLSLSLSLANAAKSEHHQTSEADDFHDIFSVLASEENGRVILAPCSSPASDWVAVFKQPEDEAKVRALIKKLPPRSPHHSRANFWLRVAADSPEIKESSRNFPSDRFVVYRIDNIVENDSCFLMDYLDAVSKNAQPRKP</sequence>
<evidence type="ECO:0000313" key="3">
    <source>
        <dbReference type="Proteomes" id="UP000279284"/>
    </source>
</evidence>
<evidence type="ECO:0000313" key="2">
    <source>
        <dbReference type="EMBL" id="VEF03449.1"/>
    </source>
</evidence>
<feature type="signal peptide" evidence="1">
    <location>
        <begin position="1"/>
        <end position="19"/>
    </location>
</feature>
<evidence type="ECO:0000256" key="1">
    <source>
        <dbReference type="SAM" id="SignalP"/>
    </source>
</evidence>
<accession>A0A1X3CY46</accession>
<dbReference type="RefSeq" id="WP_085416240.1">
    <property type="nucleotide sequence ID" value="NZ_CAUJPY010000020.1"/>
</dbReference>
<dbReference type="EMBL" id="LR134313">
    <property type="protein sequence ID" value="VEF03449.1"/>
    <property type="molecule type" value="Genomic_DNA"/>
</dbReference>
<gene>
    <name evidence="2" type="ORF">NCTC10296_02323</name>
</gene>
<protein>
    <recommendedName>
        <fullName evidence="4">Periplasmic protein</fullName>
    </recommendedName>
</protein>
<dbReference type="Proteomes" id="UP000279284">
    <property type="component" value="Chromosome"/>
</dbReference>
<dbReference type="OrthoDB" id="9877922at2"/>
<dbReference type="KEGG" id="nci:NCTC10296_02323"/>
<organism evidence="2 3">
    <name type="scientific">Neisseria canis</name>
    <dbReference type="NCBI Taxonomy" id="493"/>
    <lineage>
        <taxon>Bacteria</taxon>
        <taxon>Pseudomonadati</taxon>
        <taxon>Pseudomonadota</taxon>
        <taxon>Betaproteobacteria</taxon>
        <taxon>Neisseriales</taxon>
        <taxon>Neisseriaceae</taxon>
        <taxon>Neisseria</taxon>
    </lineage>
</organism>
<proteinExistence type="predicted"/>
<evidence type="ECO:0008006" key="4">
    <source>
        <dbReference type="Google" id="ProtNLM"/>
    </source>
</evidence>